<feature type="active site" evidence="18">
    <location>
        <position position="146"/>
    </location>
</feature>
<evidence type="ECO:0000256" key="8">
    <source>
        <dbReference type="ARBA" id="ARBA00022723"/>
    </source>
</evidence>
<feature type="binding site" evidence="19">
    <location>
        <position position="274"/>
    </location>
    <ligand>
        <name>Mg(2+)</name>
        <dbReference type="ChEBI" id="CHEBI:18420"/>
        <label>2</label>
    </ligand>
</feature>
<feature type="active site" evidence="18">
    <location>
        <position position="18"/>
    </location>
</feature>
<dbReference type="GO" id="GO:0008716">
    <property type="term" value="F:D-alanine-D-alanine ligase activity"/>
    <property type="evidence" value="ECO:0007669"/>
    <property type="project" value="UniProtKB-UniRule"/>
</dbReference>
<evidence type="ECO:0000256" key="4">
    <source>
        <dbReference type="ARBA" id="ARBA00010871"/>
    </source>
</evidence>
<comment type="function">
    <text evidence="2 17">Cell wall formation.</text>
</comment>
<dbReference type="PROSITE" id="PS00844">
    <property type="entry name" value="DALA_DALA_LIGASE_2"/>
    <property type="match status" value="1"/>
</dbReference>
<keyword evidence="8 19" id="KW-0479">Metal-binding</keyword>
<protein>
    <recommendedName>
        <fullName evidence="5 17">D-alanine--D-alanine ligase</fullName>
        <ecNumber evidence="5 17">6.3.2.4</ecNumber>
    </recommendedName>
    <alternativeName>
        <fullName evidence="17">D-Ala-D-Ala ligase</fullName>
    </alternativeName>
    <alternativeName>
        <fullName evidence="17">D-alanylalanine synthetase</fullName>
    </alternativeName>
</protein>
<dbReference type="SUPFAM" id="SSF56059">
    <property type="entry name" value="Glutathione synthetase ATP-binding domain-like"/>
    <property type="match status" value="1"/>
</dbReference>
<evidence type="ECO:0000256" key="13">
    <source>
        <dbReference type="ARBA" id="ARBA00022984"/>
    </source>
</evidence>
<dbReference type="NCBIfam" id="TIGR01205">
    <property type="entry name" value="D_ala_D_alaTIGR"/>
    <property type="match status" value="1"/>
</dbReference>
<dbReference type="GO" id="GO:0071555">
    <property type="term" value="P:cell wall organization"/>
    <property type="evidence" value="ECO:0007669"/>
    <property type="project" value="UniProtKB-KW"/>
</dbReference>
<dbReference type="PANTHER" id="PTHR23132">
    <property type="entry name" value="D-ALANINE--D-ALANINE LIGASE"/>
    <property type="match status" value="1"/>
</dbReference>
<dbReference type="RefSeq" id="WP_015039097.1">
    <property type="nucleotide sequence ID" value="NC_018828.1"/>
</dbReference>
<evidence type="ECO:0000256" key="12">
    <source>
        <dbReference type="ARBA" id="ARBA00022960"/>
    </source>
</evidence>
<keyword evidence="7 17" id="KW-0436">Ligase</keyword>
<dbReference type="UniPathway" id="UPA00219"/>
<dbReference type="InterPro" id="IPR011761">
    <property type="entry name" value="ATP-grasp"/>
</dbReference>
<dbReference type="Pfam" id="PF07478">
    <property type="entry name" value="Dala_Dala_lig_C"/>
    <property type="match status" value="1"/>
</dbReference>
<dbReference type="PROSITE" id="PS00843">
    <property type="entry name" value="DALA_DALA_LIGASE_1"/>
    <property type="match status" value="1"/>
</dbReference>
<keyword evidence="14 19" id="KW-0464">Manganese</keyword>
<evidence type="ECO:0000256" key="14">
    <source>
        <dbReference type="ARBA" id="ARBA00023211"/>
    </source>
</evidence>
<evidence type="ECO:0000256" key="15">
    <source>
        <dbReference type="ARBA" id="ARBA00023316"/>
    </source>
</evidence>
<dbReference type="InterPro" id="IPR013815">
    <property type="entry name" value="ATP_grasp_subdomain_1"/>
</dbReference>
<dbReference type="EMBL" id="HE965803">
    <property type="protein sequence ID" value="CCJ48267.1"/>
    <property type="molecule type" value="Genomic_DNA"/>
</dbReference>
<dbReference type="GO" id="GO:0008360">
    <property type="term" value="P:regulation of cell shape"/>
    <property type="evidence" value="ECO:0007669"/>
    <property type="project" value="UniProtKB-KW"/>
</dbReference>
<dbReference type="Pfam" id="PF01820">
    <property type="entry name" value="Dala_Dala_lig_N"/>
    <property type="match status" value="1"/>
</dbReference>
<dbReference type="Proteomes" id="UP000008035">
    <property type="component" value="Chromosome"/>
</dbReference>
<dbReference type="InterPro" id="IPR000291">
    <property type="entry name" value="D-Ala_lig_Van_CS"/>
</dbReference>
<feature type="binding site" evidence="19">
    <location>
        <position position="276"/>
    </location>
    <ligand>
        <name>Mg(2+)</name>
        <dbReference type="ChEBI" id="CHEBI:18420"/>
        <label>2</label>
    </ligand>
</feature>
<dbReference type="NCBIfam" id="NF002378">
    <property type="entry name" value="PRK01372.1"/>
    <property type="match status" value="1"/>
</dbReference>
<comment type="subcellular location">
    <subcellularLocation>
        <location evidence="3 17">Cytoplasm</location>
    </subcellularLocation>
</comment>
<accession>K0ME19</accession>
<keyword evidence="11 19" id="KW-0460">Magnesium</keyword>
<dbReference type="PROSITE" id="PS50975">
    <property type="entry name" value="ATP_GRASP"/>
    <property type="match status" value="1"/>
</dbReference>
<dbReference type="SUPFAM" id="SSF52440">
    <property type="entry name" value="PreATP-grasp domain"/>
    <property type="match status" value="1"/>
</dbReference>
<feature type="domain" description="ATP-grasp" evidence="21">
    <location>
        <begin position="104"/>
        <end position="307"/>
    </location>
</feature>
<keyword evidence="15 17" id="KW-0961">Cell wall biogenesis/degradation</keyword>
<evidence type="ECO:0000313" key="22">
    <source>
        <dbReference type="EMBL" id="CCJ48267.1"/>
    </source>
</evidence>
<feature type="binding site" evidence="19">
    <location>
        <position position="261"/>
    </location>
    <ligand>
        <name>Mg(2+)</name>
        <dbReference type="ChEBI" id="CHEBI:18420"/>
        <label>1</label>
    </ligand>
</feature>
<name>K0ME19_BORPB</name>
<dbReference type="InterPro" id="IPR011095">
    <property type="entry name" value="Dala_Dala_lig_C"/>
</dbReference>
<evidence type="ECO:0000256" key="2">
    <source>
        <dbReference type="ARBA" id="ARBA00003921"/>
    </source>
</evidence>
<evidence type="ECO:0000256" key="20">
    <source>
        <dbReference type="PROSITE-ProRule" id="PRU00409"/>
    </source>
</evidence>
<dbReference type="FunFam" id="3.40.50.20:FF:000013">
    <property type="entry name" value="D-alanine--D-alanine ligase"/>
    <property type="match status" value="1"/>
</dbReference>
<comment type="pathway">
    <text evidence="17">Cell wall biogenesis; peptidoglycan biosynthesis.</text>
</comment>
<dbReference type="GO" id="GO:0005524">
    <property type="term" value="F:ATP binding"/>
    <property type="evidence" value="ECO:0007669"/>
    <property type="project" value="UniProtKB-UniRule"/>
</dbReference>
<evidence type="ECO:0000256" key="9">
    <source>
        <dbReference type="ARBA" id="ARBA00022741"/>
    </source>
</evidence>
<evidence type="ECO:0000256" key="3">
    <source>
        <dbReference type="ARBA" id="ARBA00004496"/>
    </source>
</evidence>
<dbReference type="InterPro" id="IPR011127">
    <property type="entry name" value="Dala_Dala_lig_N"/>
</dbReference>
<evidence type="ECO:0000313" key="23">
    <source>
        <dbReference type="Proteomes" id="UP000008035"/>
    </source>
</evidence>
<dbReference type="PANTHER" id="PTHR23132:SF23">
    <property type="entry name" value="D-ALANINE--D-ALANINE LIGASE B"/>
    <property type="match status" value="1"/>
</dbReference>
<dbReference type="Gene3D" id="3.30.1490.20">
    <property type="entry name" value="ATP-grasp fold, A domain"/>
    <property type="match status" value="1"/>
</dbReference>
<feature type="binding site" evidence="19">
    <location>
        <position position="274"/>
    </location>
    <ligand>
        <name>Mg(2+)</name>
        <dbReference type="ChEBI" id="CHEBI:18420"/>
        <label>1</label>
    </ligand>
</feature>
<keyword evidence="13 17" id="KW-0573">Peptidoglycan synthesis</keyword>
<evidence type="ECO:0000256" key="1">
    <source>
        <dbReference type="ARBA" id="ARBA00001936"/>
    </source>
</evidence>
<comment type="cofactor">
    <cofactor evidence="19">
        <name>Mg(2+)</name>
        <dbReference type="ChEBI" id="CHEBI:18420"/>
    </cofactor>
    <cofactor evidence="19">
        <name>Mn(2+)</name>
        <dbReference type="ChEBI" id="CHEBI:29035"/>
    </cofactor>
    <text evidence="19">Binds 2 magnesium or manganese ions per subunit.</text>
</comment>
<evidence type="ECO:0000256" key="6">
    <source>
        <dbReference type="ARBA" id="ARBA00022490"/>
    </source>
</evidence>
<proteinExistence type="inferred from homology"/>
<keyword evidence="10 20" id="KW-0067">ATP-binding</keyword>
<dbReference type="GO" id="GO:0046872">
    <property type="term" value="F:metal ion binding"/>
    <property type="evidence" value="ECO:0007669"/>
    <property type="project" value="UniProtKB-KW"/>
</dbReference>
<dbReference type="HAMAP" id="MF_00047">
    <property type="entry name" value="Dala_Dala_lig"/>
    <property type="match status" value="1"/>
</dbReference>
<dbReference type="Gene3D" id="3.30.470.20">
    <property type="entry name" value="ATP-grasp fold, B domain"/>
    <property type="match status" value="1"/>
</dbReference>
<gene>
    <name evidence="22" type="primary">ddlB</name>
    <name evidence="17 22" type="synonym">ddl</name>
    <name evidence="22" type="ordered locus">BN117_0934</name>
</gene>
<dbReference type="GO" id="GO:0009252">
    <property type="term" value="P:peptidoglycan biosynthetic process"/>
    <property type="evidence" value="ECO:0007669"/>
    <property type="project" value="UniProtKB-UniRule"/>
</dbReference>
<keyword evidence="9 20" id="KW-0547">Nucleotide-binding</keyword>
<evidence type="ECO:0000256" key="7">
    <source>
        <dbReference type="ARBA" id="ARBA00022598"/>
    </source>
</evidence>
<organism evidence="22 23">
    <name type="scientific">Bordetella parapertussis (strain Bpp5)</name>
    <dbReference type="NCBI Taxonomy" id="1208660"/>
    <lineage>
        <taxon>Bacteria</taxon>
        <taxon>Pseudomonadati</taxon>
        <taxon>Pseudomonadota</taxon>
        <taxon>Betaproteobacteria</taxon>
        <taxon>Burkholderiales</taxon>
        <taxon>Alcaligenaceae</taxon>
        <taxon>Bordetella</taxon>
    </lineage>
</organism>
<dbReference type="PIRSF" id="PIRSF039102">
    <property type="entry name" value="Ddl/VanB"/>
    <property type="match status" value="1"/>
</dbReference>
<evidence type="ECO:0000256" key="17">
    <source>
        <dbReference type="HAMAP-Rule" id="MF_00047"/>
    </source>
</evidence>
<dbReference type="FunFam" id="3.30.470.20:FF:000008">
    <property type="entry name" value="D-alanine--D-alanine ligase"/>
    <property type="match status" value="1"/>
</dbReference>
<reference evidence="22 23" key="1">
    <citation type="journal article" date="2012" name="BMC Genomics">
        <title>Comparative genomics of the classical Bordetella subspecies: the evolution and exchange of virulence-associated diversity amongst closely related pathogens.</title>
        <authorList>
            <person name="Park J."/>
            <person name="Zhang Y."/>
            <person name="Buboltz A.M."/>
            <person name="Zhang X."/>
            <person name="Schuster S.C."/>
            <person name="Ahuja U."/>
            <person name="Liu M."/>
            <person name="Miller J.F."/>
            <person name="Sebaihia M."/>
            <person name="Bentley S.D."/>
            <person name="Parkhill J."/>
            <person name="Harvill E.T."/>
        </authorList>
    </citation>
    <scope>NUCLEOTIDE SEQUENCE [LARGE SCALE GENOMIC DNA]</scope>
    <source>
        <strain evidence="22 23">Bpp5</strain>
    </source>
</reference>
<comment type="cofactor">
    <cofactor evidence="1">
        <name>Mn(2+)</name>
        <dbReference type="ChEBI" id="CHEBI:29035"/>
    </cofactor>
</comment>
<keyword evidence="12 17" id="KW-0133">Cell shape</keyword>
<keyword evidence="6 17" id="KW-0963">Cytoplasm</keyword>
<dbReference type="KEGG" id="bpar:BN117_0934"/>
<evidence type="ECO:0000256" key="10">
    <source>
        <dbReference type="ARBA" id="ARBA00022840"/>
    </source>
</evidence>
<feature type="active site" evidence="18">
    <location>
        <position position="285"/>
    </location>
</feature>
<evidence type="ECO:0000256" key="18">
    <source>
        <dbReference type="PIRSR" id="PIRSR039102-1"/>
    </source>
</evidence>
<comment type="catalytic activity">
    <reaction evidence="16 17">
        <text>2 D-alanine + ATP = D-alanyl-D-alanine + ADP + phosphate + H(+)</text>
        <dbReference type="Rhea" id="RHEA:11224"/>
        <dbReference type="ChEBI" id="CHEBI:15378"/>
        <dbReference type="ChEBI" id="CHEBI:30616"/>
        <dbReference type="ChEBI" id="CHEBI:43474"/>
        <dbReference type="ChEBI" id="CHEBI:57416"/>
        <dbReference type="ChEBI" id="CHEBI:57822"/>
        <dbReference type="ChEBI" id="CHEBI:456216"/>
        <dbReference type="EC" id="6.3.2.4"/>
    </reaction>
</comment>
<evidence type="ECO:0000256" key="11">
    <source>
        <dbReference type="ARBA" id="ARBA00022842"/>
    </source>
</evidence>
<dbReference type="GO" id="GO:0005829">
    <property type="term" value="C:cytosol"/>
    <property type="evidence" value="ECO:0007669"/>
    <property type="project" value="TreeGrafter"/>
</dbReference>
<dbReference type="Gene3D" id="3.40.50.20">
    <property type="match status" value="1"/>
</dbReference>
<dbReference type="EC" id="6.3.2.4" evidence="5 17"/>
<dbReference type="AlphaFoldDB" id="K0ME19"/>
<comment type="similarity">
    <text evidence="4 17">Belongs to the D-alanine--D-alanine ligase family.</text>
</comment>
<sequence length="320" mass="33955">MSKQFGKVGVLYGGRSAEREVSLMSGKGVHEALLSAGVDAHLFDTGERSLADLAAAGFERVFIALHGRYGEDGTLQGALELLGIPYTGSGPLASSLSMDKIMTKRVWLQHGLPTPAFEVLGGSTELRLVPDRLGLPLILKPPHEGSTVGITKVAGYSDMKAAYELAARFDAEVLAEQFITGRELTVAVLGSGAAARALPVIEIVAPGGNYDYEHKYFSDDTQYFCPADLPADLPADVAADVAAVAERAYAALGCEGWGRVDFILDRENRPWLLEMNTSPGMTGHSLVPMAARAVGMSYADLCVAILAEAACKVRSPARQD</sequence>
<evidence type="ECO:0000256" key="5">
    <source>
        <dbReference type="ARBA" id="ARBA00012216"/>
    </source>
</evidence>
<evidence type="ECO:0000256" key="19">
    <source>
        <dbReference type="PIRSR" id="PIRSR039102-3"/>
    </source>
</evidence>
<dbReference type="HOGENOM" id="CLU_039268_1_2_4"/>
<dbReference type="InterPro" id="IPR016185">
    <property type="entry name" value="PreATP-grasp_dom_sf"/>
</dbReference>
<dbReference type="InterPro" id="IPR005905">
    <property type="entry name" value="D_ala_D_ala"/>
</dbReference>
<evidence type="ECO:0000259" key="21">
    <source>
        <dbReference type="PROSITE" id="PS50975"/>
    </source>
</evidence>
<evidence type="ECO:0000256" key="16">
    <source>
        <dbReference type="ARBA" id="ARBA00047614"/>
    </source>
</evidence>